<dbReference type="AlphaFoldDB" id="Q1IR23"/>
<dbReference type="InterPro" id="IPR036249">
    <property type="entry name" value="Thioredoxin-like_sf"/>
</dbReference>
<keyword evidence="1" id="KW-0472">Membrane</keyword>
<accession>Q1IR23</accession>
<evidence type="ECO:0000313" key="3">
    <source>
        <dbReference type="Proteomes" id="UP000002432"/>
    </source>
</evidence>
<protein>
    <recommendedName>
        <fullName evidence="4">Alkyl hydroperoxide reductase subunit C/ Thiol specific antioxidant domain-containing protein</fullName>
    </recommendedName>
</protein>
<dbReference type="KEGG" id="aba:Acid345_1676"/>
<dbReference type="STRING" id="204669.Acid345_1676"/>
<reference evidence="2 3" key="1">
    <citation type="journal article" date="2009" name="Appl. Environ. Microbiol.">
        <title>Three genomes from the phylum Acidobacteria provide insight into the lifestyles of these microorganisms in soils.</title>
        <authorList>
            <person name="Ward N.L."/>
            <person name="Challacombe J.F."/>
            <person name="Janssen P.H."/>
            <person name="Henrissat B."/>
            <person name="Coutinho P.M."/>
            <person name="Wu M."/>
            <person name="Xie G."/>
            <person name="Haft D.H."/>
            <person name="Sait M."/>
            <person name="Badger J."/>
            <person name="Barabote R.D."/>
            <person name="Bradley B."/>
            <person name="Brettin T.S."/>
            <person name="Brinkac L.M."/>
            <person name="Bruce D."/>
            <person name="Creasy T."/>
            <person name="Daugherty S.C."/>
            <person name="Davidsen T.M."/>
            <person name="DeBoy R.T."/>
            <person name="Detter J.C."/>
            <person name="Dodson R.J."/>
            <person name="Durkin A.S."/>
            <person name="Ganapathy A."/>
            <person name="Gwinn-Giglio M."/>
            <person name="Han C.S."/>
            <person name="Khouri H."/>
            <person name="Kiss H."/>
            <person name="Kothari S.P."/>
            <person name="Madupu R."/>
            <person name="Nelson K.E."/>
            <person name="Nelson W.C."/>
            <person name="Paulsen I."/>
            <person name="Penn K."/>
            <person name="Ren Q."/>
            <person name="Rosovitz M.J."/>
            <person name="Selengut J.D."/>
            <person name="Shrivastava S."/>
            <person name="Sullivan S.A."/>
            <person name="Tapia R."/>
            <person name="Thompson L.S."/>
            <person name="Watkins K.L."/>
            <person name="Yang Q."/>
            <person name="Yu C."/>
            <person name="Zafar N."/>
            <person name="Zhou L."/>
            <person name="Kuske C.R."/>
        </authorList>
    </citation>
    <scope>NUCLEOTIDE SEQUENCE [LARGE SCALE GENOMIC DNA]</scope>
    <source>
        <strain evidence="2 3">Ellin345</strain>
    </source>
</reference>
<dbReference type="EnsemblBacteria" id="ABF40677">
    <property type="protein sequence ID" value="ABF40677"/>
    <property type="gene ID" value="Acid345_1676"/>
</dbReference>
<dbReference type="Gene3D" id="3.40.30.10">
    <property type="entry name" value="Glutaredoxin"/>
    <property type="match status" value="1"/>
</dbReference>
<dbReference type="eggNOG" id="ENOG5034AUY">
    <property type="taxonomic scope" value="Bacteria"/>
</dbReference>
<keyword evidence="1" id="KW-1133">Transmembrane helix</keyword>
<feature type="transmembrane region" description="Helical" evidence="1">
    <location>
        <begin position="20"/>
        <end position="40"/>
    </location>
</feature>
<dbReference type="Proteomes" id="UP000002432">
    <property type="component" value="Chromosome"/>
</dbReference>
<gene>
    <name evidence="2" type="ordered locus">Acid345_1676</name>
</gene>
<evidence type="ECO:0000313" key="2">
    <source>
        <dbReference type="EMBL" id="ABF40677.1"/>
    </source>
</evidence>
<name>Q1IR23_KORVE</name>
<keyword evidence="3" id="KW-1185">Reference proteome</keyword>
<keyword evidence="1" id="KW-0812">Transmembrane</keyword>
<organism evidence="2 3">
    <name type="scientific">Koribacter versatilis (strain Ellin345)</name>
    <dbReference type="NCBI Taxonomy" id="204669"/>
    <lineage>
        <taxon>Bacteria</taxon>
        <taxon>Pseudomonadati</taxon>
        <taxon>Acidobacteriota</taxon>
        <taxon>Terriglobia</taxon>
        <taxon>Terriglobales</taxon>
        <taxon>Candidatus Korobacteraceae</taxon>
        <taxon>Candidatus Korobacter</taxon>
    </lineage>
</organism>
<sequence>MSETEVAVPKQAKKSRRRMWLTIASVVFVAWIGFVCYINWAMHQSPEVFGSVMKRMPMPAYFLFPFETMWGRARHGTLEVGSHAPDFDLEAYDKSGRVQLSSFRGKQPVVLVFGSYT</sequence>
<proteinExistence type="predicted"/>
<evidence type="ECO:0008006" key="4">
    <source>
        <dbReference type="Google" id="ProtNLM"/>
    </source>
</evidence>
<dbReference type="SUPFAM" id="SSF52833">
    <property type="entry name" value="Thioredoxin-like"/>
    <property type="match status" value="1"/>
</dbReference>
<dbReference type="EMBL" id="CP000360">
    <property type="protein sequence ID" value="ABF40677.1"/>
    <property type="molecule type" value="Genomic_DNA"/>
</dbReference>
<dbReference type="RefSeq" id="WP_011522479.1">
    <property type="nucleotide sequence ID" value="NC_008009.1"/>
</dbReference>
<dbReference type="HOGENOM" id="CLU_2081718_0_0_0"/>
<evidence type="ECO:0000256" key="1">
    <source>
        <dbReference type="SAM" id="Phobius"/>
    </source>
</evidence>